<dbReference type="Gene3D" id="2.170.16.10">
    <property type="entry name" value="Hedgehog/Intein (Hint) domain"/>
    <property type="match status" value="1"/>
</dbReference>
<organism evidence="8 9">
    <name type="scientific">Kutzneria chonburiensis</name>
    <dbReference type="NCBI Taxonomy" id="1483604"/>
    <lineage>
        <taxon>Bacteria</taxon>
        <taxon>Bacillati</taxon>
        <taxon>Actinomycetota</taxon>
        <taxon>Actinomycetes</taxon>
        <taxon>Pseudonocardiales</taxon>
        <taxon>Pseudonocardiaceae</taxon>
        <taxon>Kutzneria</taxon>
    </lineage>
</organism>
<feature type="domain" description="Hint" evidence="7">
    <location>
        <begin position="70"/>
        <end position="166"/>
    </location>
</feature>
<dbReference type="NCBIfam" id="TIGR01445">
    <property type="entry name" value="intein_Nterm"/>
    <property type="match status" value="1"/>
</dbReference>
<dbReference type="PANTHER" id="PTHR43432">
    <property type="entry name" value="SLR0285 PROTEIN"/>
    <property type="match status" value="1"/>
</dbReference>
<gene>
    <name evidence="8" type="ORF">ACFFH7_05185</name>
</gene>
<dbReference type="SMART" id="SM00306">
    <property type="entry name" value="HintN"/>
    <property type="match status" value="1"/>
</dbReference>
<keyword evidence="1" id="KW-0479">Metal-binding</keyword>
<dbReference type="PROSITE" id="PS50818">
    <property type="entry name" value="INTEIN_C_TER"/>
    <property type="match status" value="1"/>
</dbReference>
<evidence type="ECO:0000256" key="1">
    <source>
        <dbReference type="ARBA" id="ARBA00022723"/>
    </source>
</evidence>
<dbReference type="SUPFAM" id="SSF102114">
    <property type="entry name" value="Radical SAM enzymes"/>
    <property type="match status" value="1"/>
</dbReference>
<evidence type="ECO:0000313" key="9">
    <source>
        <dbReference type="Proteomes" id="UP001589810"/>
    </source>
</evidence>
<dbReference type="CDD" id="cd01335">
    <property type="entry name" value="Radical_SAM"/>
    <property type="match status" value="1"/>
</dbReference>
<dbReference type="InterPro" id="IPR027434">
    <property type="entry name" value="Homing_endonucl"/>
</dbReference>
<dbReference type="CDD" id="cd00081">
    <property type="entry name" value="Hint"/>
    <property type="match status" value="1"/>
</dbReference>
<accession>A0ABV6MKN1</accession>
<evidence type="ECO:0000313" key="8">
    <source>
        <dbReference type="EMBL" id="MFC0540861.1"/>
    </source>
</evidence>
<dbReference type="NCBIfam" id="NF038135">
    <property type="entry name" value="rSAM_Rv2578c"/>
    <property type="match status" value="1"/>
</dbReference>
<dbReference type="Pfam" id="PF04055">
    <property type="entry name" value="Radical_SAM"/>
    <property type="match status" value="1"/>
</dbReference>
<sequence length="642" mass="69963">MRWDEQRVDRDEPALLGLSGLIRSVRSPEFNGVVFHEVRAKSVLNRVPGGSPMPFSWTVNPYRGCTHACVYCLAGETPILLADGGTKPLARLEVGDDIVGTRVVGAERRYVRTKVLAHWRTSKRAYRITLHDGTEIVASGDHRFLAADGWRYVTGAMRPHLTVGVRLVGTGSFALPPEETEGYQRGYLCGMVQGGGMEGFRVALAGAEGIDRTERYLSELGTSAVPEELPLAPGLDWHKGLLAGIFDARGSVRDGVIRIFTRDHRLLDAIGLALKELHFDHHVTEDRRAVVLTAELGERLRFRQTVDPATADRLALDGELVPAADRTVTRIERLESRGLYDITTGTGDFVADGIVSHNCFARNTHTYLDLDSGHDFDSQVVVKVNAAELLRAKLSSPRWTREHVAMGTNTDPYQRAEGRYQLMPGIIKALADNSTPFSILTKGTTMSRDIPLLAEAAKRVPVGLGVSIALLDKEIHHTLEPGTPSPQARLELVRRLADAGLPCGVFIAPVLPGLTDSAEQLDDLLAAIAAAGATGVTVLALHLRPGAKEWFAGWLKREHPQLVPGYRELYGTGSYADRRYRRRLAALVEPLVRKHGLAPKVARDAPSGVPGADQDATWPAGALPVDAVAPAHRVDQEQLTLL</sequence>
<dbReference type="InterPro" id="IPR030934">
    <property type="entry name" value="Intein_C"/>
</dbReference>
<dbReference type="NCBIfam" id="TIGR01443">
    <property type="entry name" value="intein_Cterm"/>
    <property type="match status" value="1"/>
</dbReference>
<dbReference type="SUPFAM" id="SSF55608">
    <property type="entry name" value="Homing endonucleases"/>
    <property type="match status" value="1"/>
</dbReference>
<evidence type="ECO:0000256" key="4">
    <source>
        <dbReference type="ARBA" id="ARBA00023004"/>
    </source>
</evidence>
<dbReference type="NCBIfam" id="NF038136">
    <property type="entry name" value="rSAM_Rv_intein"/>
    <property type="match status" value="1"/>
</dbReference>
<comment type="caution">
    <text evidence="8">The sequence shown here is derived from an EMBL/GenBank/DDBJ whole genome shotgun (WGS) entry which is preliminary data.</text>
</comment>
<dbReference type="InterPro" id="IPR003586">
    <property type="entry name" value="Hint_dom_C"/>
</dbReference>
<keyword evidence="4" id="KW-0408">Iron</keyword>
<protein>
    <submittedName>
        <fullName evidence="8">Intein-containing Rv2578c family radical SAM protein</fullName>
    </submittedName>
</protein>
<feature type="domain" description="Hint" evidence="6">
    <location>
        <begin position="317"/>
        <end position="364"/>
    </location>
</feature>
<proteinExistence type="predicted"/>
<dbReference type="InterPro" id="IPR036844">
    <property type="entry name" value="Hint_dom_sf"/>
</dbReference>
<reference evidence="8 9" key="1">
    <citation type="submission" date="2024-09" db="EMBL/GenBank/DDBJ databases">
        <authorList>
            <person name="Sun Q."/>
            <person name="Mori K."/>
        </authorList>
    </citation>
    <scope>NUCLEOTIDE SEQUENCE [LARGE SCALE GENOMIC DNA]</scope>
    <source>
        <strain evidence="8 9">TBRC 1432</strain>
    </source>
</reference>
<dbReference type="InterPro" id="IPR007197">
    <property type="entry name" value="rSAM"/>
</dbReference>
<dbReference type="InterPro" id="IPR040086">
    <property type="entry name" value="MJ0683-like"/>
</dbReference>
<evidence type="ECO:0000256" key="3">
    <source>
        <dbReference type="ARBA" id="ARBA00023000"/>
    </source>
</evidence>
<dbReference type="Proteomes" id="UP001589810">
    <property type="component" value="Unassembled WGS sequence"/>
</dbReference>
<dbReference type="Gene3D" id="3.80.30.30">
    <property type="match status" value="1"/>
</dbReference>
<dbReference type="SMART" id="SM00305">
    <property type="entry name" value="HintC"/>
    <property type="match status" value="1"/>
</dbReference>
<dbReference type="PROSITE" id="PS50817">
    <property type="entry name" value="INTEIN_N_TER"/>
    <property type="match status" value="1"/>
</dbReference>
<dbReference type="InterPro" id="IPR006141">
    <property type="entry name" value="Intein_N"/>
</dbReference>
<dbReference type="PANTHER" id="PTHR43432:SF3">
    <property type="entry name" value="SLR0285 PROTEIN"/>
    <property type="match status" value="1"/>
</dbReference>
<evidence type="ECO:0000256" key="5">
    <source>
        <dbReference type="ARBA" id="ARBA00023014"/>
    </source>
</evidence>
<keyword evidence="5" id="KW-0411">Iron-sulfur</keyword>
<keyword evidence="9" id="KW-1185">Reference proteome</keyword>
<dbReference type="InterPro" id="IPR003587">
    <property type="entry name" value="Hint_dom_N"/>
</dbReference>
<dbReference type="EMBL" id="JBHLUD010000001">
    <property type="protein sequence ID" value="MFC0540861.1"/>
    <property type="molecule type" value="Genomic_DNA"/>
</dbReference>
<evidence type="ECO:0000259" key="6">
    <source>
        <dbReference type="SMART" id="SM00305"/>
    </source>
</evidence>
<name>A0ABV6MKN1_9PSEU</name>
<keyword evidence="2" id="KW-0068">Autocatalytic cleavage</keyword>
<evidence type="ECO:0000256" key="2">
    <source>
        <dbReference type="ARBA" id="ARBA00022813"/>
    </source>
</evidence>
<dbReference type="InterPro" id="IPR058240">
    <property type="entry name" value="rSAM_sf"/>
</dbReference>
<evidence type="ECO:0000259" key="7">
    <source>
        <dbReference type="SMART" id="SM00306"/>
    </source>
</evidence>
<keyword evidence="3" id="KW-0651">Protein splicing</keyword>
<dbReference type="RefSeq" id="WP_273939704.1">
    <property type="nucleotide sequence ID" value="NZ_CP097263.1"/>
</dbReference>
<dbReference type="SUPFAM" id="SSF51294">
    <property type="entry name" value="Hedgehog/intein (Hint) domain"/>
    <property type="match status" value="1"/>
</dbReference>